<proteinExistence type="predicted"/>
<dbReference type="AlphaFoldDB" id="A0A975D640"/>
<keyword evidence="2" id="KW-0472">Membrane</keyword>
<feature type="compositionally biased region" description="Basic and acidic residues" evidence="1">
    <location>
        <begin position="1"/>
        <end position="14"/>
    </location>
</feature>
<feature type="region of interest" description="Disordered" evidence="1">
    <location>
        <begin position="1"/>
        <end position="23"/>
    </location>
</feature>
<sequence length="57" mass="6221">MDSRTHPTDRDKGNGVELTTEQARAGATPHMTRYILGWGLALVIIAFLIVLAANNWG</sequence>
<accession>A0A975D640</accession>
<organism evidence="3 4">
    <name type="scientific">Rhizorhabdus wittichii</name>
    <dbReference type="NCBI Taxonomy" id="160791"/>
    <lineage>
        <taxon>Bacteria</taxon>
        <taxon>Pseudomonadati</taxon>
        <taxon>Pseudomonadota</taxon>
        <taxon>Alphaproteobacteria</taxon>
        <taxon>Sphingomonadales</taxon>
        <taxon>Sphingomonadaceae</taxon>
        <taxon>Rhizorhabdus</taxon>
    </lineage>
</organism>
<evidence type="ECO:0000313" key="3">
    <source>
        <dbReference type="EMBL" id="QTH23616.1"/>
    </source>
</evidence>
<name>A0A975D640_9SPHN</name>
<reference evidence="3" key="2">
    <citation type="submission" date="2021-04" db="EMBL/GenBank/DDBJ databases">
        <title>Isolation and genomic analysis of the ibuprofen-degrading bacterium Sphingomonas strain MPO218.</title>
        <authorList>
            <person name="Aulestia M."/>
            <person name="Flores A."/>
            <person name="Mangas E.L."/>
            <person name="Perez-Pulido A.J."/>
            <person name="Santero E."/>
            <person name="Camacho E.M."/>
        </authorList>
    </citation>
    <scope>NUCLEOTIDE SEQUENCE</scope>
    <source>
        <strain evidence="3">MPO218</strain>
    </source>
</reference>
<dbReference type="Proteomes" id="UP000664914">
    <property type="component" value="Chromosome"/>
</dbReference>
<protein>
    <submittedName>
        <fullName evidence="3">Uncharacterized protein</fullName>
    </submittedName>
</protein>
<reference evidence="3" key="1">
    <citation type="submission" date="2020-07" db="EMBL/GenBank/DDBJ databases">
        <authorList>
            <person name="Camacho E."/>
        </authorList>
    </citation>
    <scope>NUCLEOTIDE SEQUENCE</scope>
    <source>
        <strain evidence="3">MPO218</strain>
    </source>
</reference>
<evidence type="ECO:0000313" key="4">
    <source>
        <dbReference type="Proteomes" id="UP000664914"/>
    </source>
</evidence>
<keyword evidence="2" id="KW-1133">Transmembrane helix</keyword>
<keyword evidence="2" id="KW-0812">Transmembrane</keyword>
<evidence type="ECO:0000256" key="2">
    <source>
        <dbReference type="SAM" id="Phobius"/>
    </source>
</evidence>
<feature type="transmembrane region" description="Helical" evidence="2">
    <location>
        <begin position="34"/>
        <end position="53"/>
    </location>
</feature>
<dbReference type="EMBL" id="CP059319">
    <property type="protein sequence ID" value="QTH23616.1"/>
    <property type="molecule type" value="Genomic_DNA"/>
</dbReference>
<evidence type="ECO:0000256" key="1">
    <source>
        <dbReference type="SAM" id="MobiDB-lite"/>
    </source>
</evidence>
<dbReference type="RefSeq" id="WP_012050738.1">
    <property type="nucleotide sequence ID" value="NZ_CP059319.1"/>
</dbReference>
<gene>
    <name evidence="3" type="ORF">HRJ34_09005</name>
</gene>